<accession>A0ABU9A573</accession>
<proteinExistence type="predicted"/>
<name>A0ABU9A573_9PSED</name>
<protein>
    <submittedName>
        <fullName evidence="1">Uncharacterized protein</fullName>
    </submittedName>
</protein>
<sequence>MSACNRLLLGVLLAHADRFGVVEGIGSVGLKRATGLDTDSLKYRLQRLIALGLVRRHVPGLSSSVFSGGKISSTYYLNLNHSVFAVKRSTAVMVHADRDMDAKRVDHGETLRRDVLAWRSRQAGDQHETPQAVIRFLAGQKIEVFEALQHMLLRHASDLLSRHWFDLGNGVQIDAGWLEENIAAALRKPSAFEEEQAETELREVVEHFCRLVFEMAQEFRSRFGQANWVGFEPGCLSILPASAGAGYKVITLVLQPPPIEVPECMVLCEERRGVVSDKLWSSEAEMPLTDRLFCGLASPLSRRLLTEKVIFY</sequence>
<comment type="caution">
    <text evidence="1">The sequence shown here is derived from an EMBL/GenBank/DDBJ whole genome shotgun (WGS) entry which is preliminary data.</text>
</comment>
<dbReference type="EMBL" id="JBBNAW010000017">
    <property type="protein sequence ID" value="MEK2610866.1"/>
    <property type="molecule type" value="Genomic_DNA"/>
</dbReference>
<gene>
    <name evidence="1" type="ORF">WLF18_17310</name>
</gene>
<dbReference type="RefSeq" id="WP_340612728.1">
    <property type="nucleotide sequence ID" value="NZ_JBBNAW010000017.1"/>
</dbReference>
<organism evidence="1 2">
    <name type="scientific">Pseudomonas shirazensis</name>
    <dbReference type="NCBI Taxonomy" id="2745494"/>
    <lineage>
        <taxon>Bacteria</taxon>
        <taxon>Pseudomonadati</taxon>
        <taxon>Pseudomonadota</taxon>
        <taxon>Gammaproteobacteria</taxon>
        <taxon>Pseudomonadales</taxon>
        <taxon>Pseudomonadaceae</taxon>
        <taxon>Pseudomonas</taxon>
    </lineage>
</organism>
<reference evidence="1 2" key="1">
    <citation type="submission" date="2024-03" db="EMBL/GenBank/DDBJ databases">
        <title>Screening, Identification and Application of a Plant Lactobacillus Strain.</title>
        <authorList>
            <person name="Li Y.L."/>
        </authorList>
    </citation>
    <scope>NUCLEOTIDE SEQUENCE [LARGE SCALE GENOMIC DNA]</scope>
    <source>
        <strain evidence="1 2">JDB</strain>
    </source>
</reference>
<evidence type="ECO:0000313" key="2">
    <source>
        <dbReference type="Proteomes" id="UP001386972"/>
    </source>
</evidence>
<evidence type="ECO:0000313" key="1">
    <source>
        <dbReference type="EMBL" id="MEK2610866.1"/>
    </source>
</evidence>
<dbReference type="Proteomes" id="UP001386972">
    <property type="component" value="Unassembled WGS sequence"/>
</dbReference>
<keyword evidence="2" id="KW-1185">Reference proteome</keyword>